<evidence type="ECO:0000256" key="4">
    <source>
        <dbReference type="PIRSR" id="PIRSR617939-2"/>
    </source>
</evidence>
<dbReference type="InterPro" id="IPR009288">
    <property type="entry name" value="AIG2-like_dom"/>
</dbReference>
<dbReference type="OrthoDB" id="2924818at2759"/>
<dbReference type="STRING" id="1245745.A0A0A2VA45"/>
<dbReference type="PANTHER" id="PTHR12935">
    <property type="entry name" value="GAMMA-GLUTAMYLCYCLOTRANSFERASE"/>
    <property type="match status" value="1"/>
</dbReference>
<dbReference type="AlphaFoldDB" id="A0A0A2VA45"/>
<proteinExistence type="predicted"/>
<dbReference type="InterPro" id="IPR036568">
    <property type="entry name" value="GGCT-like_sf"/>
</dbReference>
<dbReference type="CDD" id="cd06661">
    <property type="entry name" value="GGCT_like"/>
    <property type="match status" value="1"/>
</dbReference>
<protein>
    <recommendedName>
        <fullName evidence="1">gamma-glutamylcyclotransferase</fullName>
        <ecNumber evidence="1">4.3.2.9</ecNumber>
    </recommendedName>
</protein>
<name>A0A0A2VA45_BEABA</name>
<dbReference type="InterPro" id="IPR013024">
    <property type="entry name" value="GGCT-like"/>
</dbReference>
<reference evidence="6 7" key="1">
    <citation type="submission" date="2012-10" db="EMBL/GenBank/DDBJ databases">
        <title>Genome sequencing and analysis of entomopathogenic fungi Beauveria bassiana D1-5.</title>
        <authorList>
            <person name="Li Q."/>
            <person name="Wang L."/>
            <person name="Zhang Z."/>
            <person name="Wang Q."/>
            <person name="Ren J."/>
            <person name="Wang M."/>
            <person name="Xu W."/>
            <person name="Wang J."/>
            <person name="Lu Y."/>
            <person name="Du Q."/>
            <person name="Sun Z."/>
        </authorList>
    </citation>
    <scope>NUCLEOTIDE SEQUENCE [LARGE SCALE GENOMIC DNA]</scope>
    <source>
        <strain evidence="6 7">D1-5</strain>
    </source>
</reference>
<dbReference type="Pfam" id="PF06094">
    <property type="entry name" value="GGACT"/>
    <property type="match status" value="1"/>
</dbReference>
<dbReference type="EC" id="4.3.2.9" evidence="1"/>
<feature type="binding site" evidence="4">
    <location>
        <begin position="14"/>
        <end position="19"/>
    </location>
    <ligand>
        <name>substrate</name>
    </ligand>
</feature>
<dbReference type="GO" id="GO:0003839">
    <property type="term" value="F:gamma-glutamylcyclotransferase activity"/>
    <property type="evidence" value="ECO:0007669"/>
    <property type="project" value="UniProtKB-EC"/>
</dbReference>
<evidence type="ECO:0000313" key="7">
    <source>
        <dbReference type="Proteomes" id="UP000030106"/>
    </source>
</evidence>
<accession>A0A0A2VA45</accession>
<feature type="active site" description="Proton acceptor" evidence="3">
    <location>
        <position position="85"/>
    </location>
</feature>
<dbReference type="HOGENOM" id="CLU_048475_1_2_1"/>
<comment type="caution">
    <text evidence="6">The sequence shown here is derived from an EMBL/GenBank/DDBJ whole genome shotgun (WGS) entry which is preliminary data.</text>
</comment>
<evidence type="ECO:0000256" key="3">
    <source>
        <dbReference type="PIRSR" id="PIRSR617939-1"/>
    </source>
</evidence>
<dbReference type="PANTHER" id="PTHR12935:SF0">
    <property type="entry name" value="GAMMA-GLUTAMYLCYCLOTRANSFERASE"/>
    <property type="match status" value="1"/>
</dbReference>
<dbReference type="SUPFAM" id="SSF110857">
    <property type="entry name" value="Gamma-glutamyl cyclotransferase-like"/>
    <property type="match status" value="1"/>
</dbReference>
<feature type="domain" description="Gamma-glutamylcyclotransferase AIG2-like" evidence="5">
    <location>
        <begin position="17"/>
        <end position="106"/>
    </location>
</feature>
<gene>
    <name evidence="6" type="ORF">BBAD15_g11623</name>
</gene>
<dbReference type="InterPro" id="IPR017939">
    <property type="entry name" value="G-Glutamylcylcotransferase"/>
</dbReference>
<dbReference type="Proteomes" id="UP000030106">
    <property type="component" value="Unassembled WGS sequence"/>
</dbReference>
<evidence type="ECO:0000259" key="5">
    <source>
        <dbReference type="Pfam" id="PF06094"/>
    </source>
</evidence>
<evidence type="ECO:0000256" key="1">
    <source>
        <dbReference type="ARBA" id="ARBA00012346"/>
    </source>
</evidence>
<dbReference type="EMBL" id="ANFO01001279">
    <property type="protein sequence ID" value="KGQ03157.1"/>
    <property type="molecule type" value="Genomic_DNA"/>
</dbReference>
<evidence type="ECO:0000256" key="2">
    <source>
        <dbReference type="ARBA" id="ARBA00023239"/>
    </source>
</evidence>
<dbReference type="Gene3D" id="3.10.490.10">
    <property type="entry name" value="Gamma-glutamyl cyclotransferase-like"/>
    <property type="match status" value="1"/>
</dbReference>
<feature type="binding site" evidence="4">
    <location>
        <position position="141"/>
    </location>
    <ligand>
        <name>substrate</name>
    </ligand>
</feature>
<organism evidence="6 7">
    <name type="scientific">Beauveria bassiana D1-5</name>
    <dbReference type="NCBI Taxonomy" id="1245745"/>
    <lineage>
        <taxon>Eukaryota</taxon>
        <taxon>Fungi</taxon>
        <taxon>Dikarya</taxon>
        <taxon>Ascomycota</taxon>
        <taxon>Pezizomycotina</taxon>
        <taxon>Sordariomycetes</taxon>
        <taxon>Hypocreomycetidae</taxon>
        <taxon>Hypocreales</taxon>
        <taxon>Cordycipitaceae</taxon>
        <taxon>Beauveria</taxon>
    </lineage>
</organism>
<keyword evidence="2" id="KW-0456">Lyase</keyword>
<sequence length="186" mass="20518">MTETSSLANATTIYVGYGSNMWKQQVKTRCRTAAYLGIARLPGYRWFIAAQGGANITLGSDDDDEVWGLAYSLQPNDEAELDVIEGVPTHFTKNMIQAQLWEPMAADGTHRADPAQPGRAVGVLVYMSHERIATGKPRAEYVVRMNHAISDALRSGVPLSYIENVLRKWIPEDSVAQAKAQITRIP</sequence>
<dbReference type="eggNOG" id="ENOG502S3WQ">
    <property type="taxonomic scope" value="Eukaryota"/>
</dbReference>
<evidence type="ECO:0000313" key="6">
    <source>
        <dbReference type="EMBL" id="KGQ03157.1"/>
    </source>
</evidence>